<dbReference type="Proteomes" id="UP001151699">
    <property type="component" value="Chromosome X"/>
</dbReference>
<evidence type="ECO:0000313" key="1">
    <source>
        <dbReference type="EMBL" id="KAJ6639015.1"/>
    </source>
</evidence>
<dbReference type="EMBL" id="WJQU01000003">
    <property type="protein sequence ID" value="KAJ6639015.1"/>
    <property type="molecule type" value="Genomic_DNA"/>
</dbReference>
<comment type="caution">
    <text evidence="1">The sequence shown here is derived from an EMBL/GenBank/DDBJ whole genome shotgun (WGS) entry which is preliminary data.</text>
</comment>
<keyword evidence="2" id="KW-1185">Reference proteome</keyword>
<organism evidence="1 2">
    <name type="scientific">Pseudolycoriella hygida</name>
    <dbReference type="NCBI Taxonomy" id="35572"/>
    <lineage>
        <taxon>Eukaryota</taxon>
        <taxon>Metazoa</taxon>
        <taxon>Ecdysozoa</taxon>
        <taxon>Arthropoda</taxon>
        <taxon>Hexapoda</taxon>
        <taxon>Insecta</taxon>
        <taxon>Pterygota</taxon>
        <taxon>Neoptera</taxon>
        <taxon>Endopterygota</taxon>
        <taxon>Diptera</taxon>
        <taxon>Nematocera</taxon>
        <taxon>Sciaroidea</taxon>
        <taxon>Sciaridae</taxon>
        <taxon>Pseudolycoriella</taxon>
    </lineage>
</organism>
<dbReference type="OrthoDB" id="8045861at2759"/>
<protein>
    <submittedName>
        <fullName evidence="1">Uncharacterized protein</fullName>
    </submittedName>
</protein>
<name>A0A9Q0RYN2_9DIPT</name>
<accession>A0A9Q0RYN2</accession>
<dbReference type="AlphaFoldDB" id="A0A9Q0RYN2"/>
<sequence>MIKNLLTITQYTSAYAFLNFDEESLRGIEEFMRNDFSDVMIGSGETTKDYLGYYWRCQDKFKLVGGQISMISNIAKECRKLYETEINKLNTNEDALCTQQVIRKSGSGKKAAIMTKKGLKRLERLFHNKDGISQNQAAEIFDCTRQHISKSLHTIGIYARKKQRSPAYTEAEILKVKTNALYKKGWKAESVKQLKTRIKKCLKEMDTSGVQRACSQIRTKLRAVADHGPYVENH</sequence>
<proteinExistence type="predicted"/>
<reference evidence="1" key="1">
    <citation type="submission" date="2022-07" db="EMBL/GenBank/DDBJ databases">
        <authorList>
            <person name="Trinca V."/>
            <person name="Uliana J.V.C."/>
            <person name="Torres T.T."/>
            <person name="Ward R.J."/>
            <person name="Monesi N."/>
        </authorList>
    </citation>
    <scope>NUCLEOTIDE SEQUENCE</scope>
    <source>
        <strain evidence="1">HSMRA1968</strain>
        <tissue evidence="1">Whole embryos</tissue>
    </source>
</reference>
<gene>
    <name evidence="1" type="ORF">Bhyg_11754</name>
</gene>
<evidence type="ECO:0000313" key="2">
    <source>
        <dbReference type="Proteomes" id="UP001151699"/>
    </source>
</evidence>